<evidence type="ECO:0000313" key="1">
    <source>
        <dbReference type="EMBL" id="KAK8523417.1"/>
    </source>
</evidence>
<gene>
    <name evidence="1" type="ORF">V6N12_047937</name>
</gene>
<keyword evidence="2" id="KW-1185">Reference proteome</keyword>
<dbReference type="EMBL" id="JBBPBM010000043">
    <property type="protein sequence ID" value="KAK8523417.1"/>
    <property type="molecule type" value="Genomic_DNA"/>
</dbReference>
<dbReference type="Proteomes" id="UP001472677">
    <property type="component" value="Unassembled WGS sequence"/>
</dbReference>
<name>A0ABR2CUE7_9ROSI</name>
<proteinExistence type="predicted"/>
<comment type="caution">
    <text evidence="1">The sequence shown here is derived from an EMBL/GenBank/DDBJ whole genome shotgun (WGS) entry which is preliminary data.</text>
</comment>
<protein>
    <submittedName>
        <fullName evidence="1">Uncharacterized protein</fullName>
    </submittedName>
</protein>
<sequence>MRDEVIGGIFTSKGGQNSSRKRYLAFQSFRFKSPLPLFRKYHHMKRYSLLSLTASSSAGQHLIYSFDSEVEFICCQCYFEYGTKGSYVSGEIISFRAVTMFDRSESAAGFNCTL</sequence>
<evidence type="ECO:0000313" key="2">
    <source>
        <dbReference type="Proteomes" id="UP001472677"/>
    </source>
</evidence>
<accession>A0ABR2CUE7</accession>
<reference evidence="1 2" key="1">
    <citation type="journal article" date="2024" name="G3 (Bethesda)">
        <title>Genome assembly of Hibiscus sabdariffa L. provides insights into metabolisms of medicinal natural products.</title>
        <authorList>
            <person name="Kim T."/>
        </authorList>
    </citation>
    <scope>NUCLEOTIDE SEQUENCE [LARGE SCALE GENOMIC DNA]</scope>
    <source>
        <strain evidence="1">TK-2024</strain>
        <tissue evidence="1">Old leaves</tissue>
    </source>
</reference>
<organism evidence="1 2">
    <name type="scientific">Hibiscus sabdariffa</name>
    <name type="common">roselle</name>
    <dbReference type="NCBI Taxonomy" id="183260"/>
    <lineage>
        <taxon>Eukaryota</taxon>
        <taxon>Viridiplantae</taxon>
        <taxon>Streptophyta</taxon>
        <taxon>Embryophyta</taxon>
        <taxon>Tracheophyta</taxon>
        <taxon>Spermatophyta</taxon>
        <taxon>Magnoliopsida</taxon>
        <taxon>eudicotyledons</taxon>
        <taxon>Gunneridae</taxon>
        <taxon>Pentapetalae</taxon>
        <taxon>rosids</taxon>
        <taxon>malvids</taxon>
        <taxon>Malvales</taxon>
        <taxon>Malvaceae</taxon>
        <taxon>Malvoideae</taxon>
        <taxon>Hibiscus</taxon>
    </lineage>
</organism>